<keyword evidence="4 8" id="KW-0812">Transmembrane</keyword>
<keyword evidence="6 8" id="KW-0472">Membrane</keyword>
<evidence type="ECO:0000256" key="5">
    <source>
        <dbReference type="ARBA" id="ARBA00022989"/>
    </source>
</evidence>
<dbReference type="EMBL" id="DPIY01000005">
    <property type="protein sequence ID" value="HCT56383.1"/>
    <property type="molecule type" value="Genomic_DNA"/>
</dbReference>
<evidence type="ECO:0000256" key="4">
    <source>
        <dbReference type="ARBA" id="ARBA00022692"/>
    </source>
</evidence>
<feature type="transmembrane region" description="Helical" evidence="8">
    <location>
        <begin position="328"/>
        <end position="353"/>
    </location>
</feature>
<proteinExistence type="inferred from homology"/>
<feature type="transmembrane region" description="Helical" evidence="8">
    <location>
        <begin position="255"/>
        <end position="275"/>
    </location>
</feature>
<dbReference type="GO" id="GO:0005886">
    <property type="term" value="C:plasma membrane"/>
    <property type="evidence" value="ECO:0007669"/>
    <property type="project" value="TreeGrafter"/>
</dbReference>
<evidence type="ECO:0000313" key="10">
    <source>
        <dbReference type="Proteomes" id="UP000264071"/>
    </source>
</evidence>
<evidence type="ECO:0000256" key="2">
    <source>
        <dbReference type="ARBA" id="ARBA00006434"/>
    </source>
</evidence>
<evidence type="ECO:0000256" key="7">
    <source>
        <dbReference type="RuleBase" id="RU362091"/>
    </source>
</evidence>
<feature type="transmembrane region" description="Helical" evidence="8">
    <location>
        <begin position="476"/>
        <end position="495"/>
    </location>
</feature>
<feature type="transmembrane region" description="Helical" evidence="8">
    <location>
        <begin position="188"/>
        <end position="213"/>
    </location>
</feature>
<dbReference type="Proteomes" id="UP000264071">
    <property type="component" value="Unassembled WGS sequence"/>
</dbReference>
<dbReference type="PANTHER" id="PTHR48086:SF7">
    <property type="entry name" value="SODIUM-SOLUTE SYMPORTER-RELATED"/>
    <property type="match status" value="1"/>
</dbReference>
<feature type="transmembrane region" description="Helical" evidence="8">
    <location>
        <begin position="139"/>
        <end position="161"/>
    </location>
</feature>
<feature type="transmembrane region" description="Helical" evidence="8">
    <location>
        <begin position="110"/>
        <end position="133"/>
    </location>
</feature>
<dbReference type="InterPro" id="IPR050277">
    <property type="entry name" value="Sodium:Solute_Symporter"/>
</dbReference>
<dbReference type="GO" id="GO:0022857">
    <property type="term" value="F:transmembrane transporter activity"/>
    <property type="evidence" value="ECO:0007669"/>
    <property type="project" value="InterPro"/>
</dbReference>
<name>A0A3D4V5H4_9BACT</name>
<evidence type="ECO:0000256" key="3">
    <source>
        <dbReference type="ARBA" id="ARBA00022448"/>
    </source>
</evidence>
<evidence type="ECO:0000256" key="1">
    <source>
        <dbReference type="ARBA" id="ARBA00004141"/>
    </source>
</evidence>
<feature type="transmembrane region" description="Helical" evidence="8">
    <location>
        <begin position="225"/>
        <end position="248"/>
    </location>
</feature>
<comment type="subcellular location">
    <subcellularLocation>
        <location evidence="1">Membrane</location>
        <topology evidence="1">Multi-pass membrane protein</topology>
    </subcellularLocation>
</comment>
<dbReference type="Gene3D" id="1.20.1730.10">
    <property type="entry name" value="Sodium/glucose cotransporter"/>
    <property type="match status" value="1"/>
</dbReference>
<dbReference type="PROSITE" id="PS50283">
    <property type="entry name" value="NA_SOLUT_SYMP_3"/>
    <property type="match status" value="1"/>
</dbReference>
<feature type="transmembrane region" description="Helical" evidence="8">
    <location>
        <begin position="423"/>
        <end position="445"/>
    </location>
</feature>
<accession>A0A3D4V5H4</accession>
<feature type="transmembrane region" description="Helical" evidence="8">
    <location>
        <begin position="501"/>
        <end position="524"/>
    </location>
</feature>
<dbReference type="CDD" id="cd10322">
    <property type="entry name" value="SLC5sbd"/>
    <property type="match status" value="1"/>
</dbReference>
<feature type="transmembrane region" description="Helical" evidence="8">
    <location>
        <begin position="451"/>
        <end position="469"/>
    </location>
</feature>
<dbReference type="InterPro" id="IPR038377">
    <property type="entry name" value="Na/Glc_symporter_sf"/>
</dbReference>
<sequence length="544" mass="57374">MTPSRPQPHQWRRTLDRSHAGSTWARTSRGIFHLSSICFRRMSPAAPPFVSGAAAKRRRHRPTRSEAMHTHLIWLIGYSIAQLALGAWISRRVKTSSDFFVAGRALGPGLLFSTMLAANIGAGSTVGATGLGYRDGFSAIWWVLSAGIGSLLLAFWIGPAIRRVAAEHDLRTVGDYLELRYGVTVRTLISGLLWVGSVFILAGQLIAVSWILNVIAGVPKTLGCILAGVLITVYFASGGLLTSAYVNVVQLIVKLVGFAIAIPFALSASGGWDALRAFTPTETYWNPWQGGESGLVYLAMLGPAFVVSPGLLQKVYGARDDRTVRIGVGFNALALILYAAVPVLLGMMARVQFPDLPQSELALPTLLVQGVPAAVGALGLAAVFSAELSAADAVLFILTTSLSQDFYKRFRNPGASDAQLLRVTRFTAVIAGAAGVGIALVAAGVVSALSIFYTIMGVSLFVPILAGLYSTRTRSADALAAIIAGIAVVGGWRLLLDGKPINGITAPMGGLIAAIVAFLVVHLVGRARGGDINSGGRPPHTERN</sequence>
<keyword evidence="3" id="KW-0813">Transport</keyword>
<feature type="transmembrane region" description="Helical" evidence="8">
    <location>
        <begin position="295"/>
        <end position="316"/>
    </location>
</feature>
<evidence type="ECO:0000256" key="6">
    <source>
        <dbReference type="ARBA" id="ARBA00023136"/>
    </source>
</evidence>
<organism evidence="9 10">
    <name type="scientific">Gemmatimonas aurantiaca</name>
    <dbReference type="NCBI Taxonomy" id="173480"/>
    <lineage>
        <taxon>Bacteria</taxon>
        <taxon>Pseudomonadati</taxon>
        <taxon>Gemmatimonadota</taxon>
        <taxon>Gemmatimonadia</taxon>
        <taxon>Gemmatimonadales</taxon>
        <taxon>Gemmatimonadaceae</taxon>
        <taxon>Gemmatimonas</taxon>
    </lineage>
</organism>
<feature type="transmembrane region" description="Helical" evidence="8">
    <location>
        <begin position="373"/>
        <end position="402"/>
    </location>
</feature>
<reference evidence="9 10" key="1">
    <citation type="journal article" date="2018" name="Nat. Biotechnol.">
        <title>A standardized bacterial taxonomy based on genome phylogeny substantially revises the tree of life.</title>
        <authorList>
            <person name="Parks D.H."/>
            <person name="Chuvochina M."/>
            <person name="Waite D.W."/>
            <person name="Rinke C."/>
            <person name="Skarshewski A."/>
            <person name="Chaumeil P.A."/>
            <person name="Hugenholtz P."/>
        </authorList>
    </citation>
    <scope>NUCLEOTIDE SEQUENCE [LARGE SCALE GENOMIC DNA]</scope>
    <source>
        <strain evidence="9">UBA8844</strain>
    </source>
</reference>
<dbReference type="Pfam" id="PF00474">
    <property type="entry name" value="SSF"/>
    <property type="match status" value="1"/>
</dbReference>
<comment type="similarity">
    <text evidence="2 7">Belongs to the sodium:solute symporter (SSF) (TC 2.A.21) family.</text>
</comment>
<evidence type="ECO:0000256" key="8">
    <source>
        <dbReference type="SAM" id="Phobius"/>
    </source>
</evidence>
<gene>
    <name evidence="9" type="ORF">DGD08_04130</name>
</gene>
<comment type="caution">
    <text evidence="9">The sequence shown here is derived from an EMBL/GenBank/DDBJ whole genome shotgun (WGS) entry which is preliminary data.</text>
</comment>
<feature type="transmembrane region" description="Helical" evidence="8">
    <location>
        <begin position="71"/>
        <end position="89"/>
    </location>
</feature>
<dbReference type="PANTHER" id="PTHR48086">
    <property type="entry name" value="SODIUM/PROLINE SYMPORTER-RELATED"/>
    <property type="match status" value="1"/>
</dbReference>
<protein>
    <submittedName>
        <fullName evidence="9">Sodium:solute symporter family protein</fullName>
    </submittedName>
</protein>
<dbReference type="AlphaFoldDB" id="A0A3D4V5H4"/>
<keyword evidence="5 8" id="KW-1133">Transmembrane helix</keyword>
<dbReference type="InterPro" id="IPR001734">
    <property type="entry name" value="Na/solute_symporter"/>
</dbReference>
<evidence type="ECO:0000313" key="9">
    <source>
        <dbReference type="EMBL" id="HCT56383.1"/>
    </source>
</evidence>